<reference evidence="1" key="1">
    <citation type="submission" date="2019-12" db="EMBL/GenBank/DDBJ databases">
        <title>Genome sequencing and annotation of Brassica cretica.</title>
        <authorList>
            <person name="Studholme D.J."/>
            <person name="Sarris P.F."/>
        </authorList>
    </citation>
    <scope>NUCLEOTIDE SEQUENCE</scope>
    <source>
        <strain evidence="1">PFS-001/15</strain>
        <tissue evidence="1">Leaf</tissue>
    </source>
</reference>
<protein>
    <submittedName>
        <fullName evidence="1">Uncharacterized protein</fullName>
    </submittedName>
</protein>
<dbReference type="EMBL" id="QGKW02000717">
    <property type="protein sequence ID" value="KAF2600693.1"/>
    <property type="molecule type" value="Genomic_DNA"/>
</dbReference>
<gene>
    <name evidence="1" type="ORF">F2Q68_00011672</name>
</gene>
<dbReference type="Proteomes" id="UP000712281">
    <property type="component" value="Unassembled WGS sequence"/>
</dbReference>
<evidence type="ECO:0000313" key="2">
    <source>
        <dbReference type="Proteomes" id="UP000712281"/>
    </source>
</evidence>
<name>A0A3N6RSQ6_BRACR</name>
<organism evidence="1 2">
    <name type="scientific">Brassica cretica</name>
    <name type="common">Mustard</name>
    <dbReference type="NCBI Taxonomy" id="69181"/>
    <lineage>
        <taxon>Eukaryota</taxon>
        <taxon>Viridiplantae</taxon>
        <taxon>Streptophyta</taxon>
        <taxon>Embryophyta</taxon>
        <taxon>Tracheophyta</taxon>
        <taxon>Spermatophyta</taxon>
        <taxon>Magnoliopsida</taxon>
        <taxon>eudicotyledons</taxon>
        <taxon>Gunneridae</taxon>
        <taxon>Pentapetalae</taxon>
        <taxon>rosids</taxon>
        <taxon>malvids</taxon>
        <taxon>Brassicales</taxon>
        <taxon>Brassicaceae</taxon>
        <taxon>Brassiceae</taxon>
        <taxon>Brassica</taxon>
    </lineage>
</organism>
<comment type="caution">
    <text evidence="1">The sequence shown here is derived from an EMBL/GenBank/DDBJ whole genome shotgun (WGS) entry which is preliminary data.</text>
</comment>
<dbReference type="AlphaFoldDB" id="A0A3N6RSQ6"/>
<evidence type="ECO:0000313" key="1">
    <source>
        <dbReference type="EMBL" id="KAF2600693.1"/>
    </source>
</evidence>
<accession>A0A3N6RSQ6</accession>
<proteinExistence type="predicted"/>
<sequence length="66" mass="7317">MENAFIASISYPDKEVYLKSNSFHHDPDSSAYKFNVELAEAAAIDSRLLSSSSLAVHNPGIEIRVY</sequence>